<organism evidence="5">
    <name type="scientific">Burkholderia contaminans</name>
    <dbReference type="NCBI Taxonomy" id="488447"/>
    <lineage>
        <taxon>Bacteria</taxon>
        <taxon>Pseudomonadati</taxon>
        <taxon>Pseudomonadota</taxon>
        <taxon>Betaproteobacteria</taxon>
        <taxon>Burkholderiales</taxon>
        <taxon>Burkholderiaceae</taxon>
        <taxon>Burkholderia</taxon>
        <taxon>Burkholderia cepacia complex</taxon>
    </lineage>
</organism>
<dbReference type="Pfam" id="PF12833">
    <property type="entry name" value="HTH_18"/>
    <property type="match status" value="1"/>
</dbReference>
<evidence type="ECO:0000259" key="4">
    <source>
        <dbReference type="PROSITE" id="PS01124"/>
    </source>
</evidence>
<evidence type="ECO:0000256" key="3">
    <source>
        <dbReference type="ARBA" id="ARBA00023163"/>
    </source>
</evidence>
<protein>
    <recommendedName>
        <fullName evidence="4">HTH araC/xylS-type domain-containing protein</fullName>
    </recommendedName>
</protein>
<dbReference type="EMBL" id="AP018357">
    <property type="protein sequence ID" value="BBA40371.1"/>
    <property type="molecule type" value="Genomic_DNA"/>
</dbReference>
<dbReference type="InterPro" id="IPR018060">
    <property type="entry name" value="HTH_AraC"/>
</dbReference>
<keyword evidence="3" id="KW-0804">Transcription</keyword>
<dbReference type="InterPro" id="IPR009057">
    <property type="entry name" value="Homeodomain-like_sf"/>
</dbReference>
<dbReference type="PROSITE" id="PS01124">
    <property type="entry name" value="HTH_ARAC_FAMILY_2"/>
    <property type="match status" value="1"/>
</dbReference>
<sequence length="56" mass="6494">MIDTIRRKRAFTLLSNPRLSIEDVAHEVGFSDAHNFRRAFKRWTGHGPREGQRTAS</sequence>
<dbReference type="Gene3D" id="1.10.10.60">
    <property type="entry name" value="Homeodomain-like"/>
    <property type="match status" value="1"/>
</dbReference>
<evidence type="ECO:0000313" key="5">
    <source>
        <dbReference type="EMBL" id="BBA40371.1"/>
    </source>
</evidence>
<evidence type="ECO:0000256" key="1">
    <source>
        <dbReference type="ARBA" id="ARBA00023015"/>
    </source>
</evidence>
<keyword evidence="2" id="KW-0238">DNA-binding</keyword>
<dbReference type="SUPFAM" id="SSF46689">
    <property type="entry name" value="Homeodomain-like"/>
    <property type="match status" value="1"/>
</dbReference>
<dbReference type="PANTHER" id="PTHR47894:SF1">
    <property type="entry name" value="HTH-TYPE TRANSCRIPTIONAL REGULATOR VQSM"/>
    <property type="match status" value="1"/>
</dbReference>
<dbReference type="AlphaFoldDB" id="A0A250L9Z4"/>
<dbReference type="PANTHER" id="PTHR47894">
    <property type="entry name" value="HTH-TYPE TRANSCRIPTIONAL REGULATOR GADX"/>
    <property type="match status" value="1"/>
</dbReference>
<proteinExistence type="predicted"/>
<evidence type="ECO:0000256" key="2">
    <source>
        <dbReference type="ARBA" id="ARBA00023125"/>
    </source>
</evidence>
<reference evidence="5" key="1">
    <citation type="journal article" date="2016" name="Biosci. Biotechnol. Biochem.">
        <title>Bioconversion of AHX to AOH by resting cells of Burkholderia contaminans CH-1.</title>
        <authorList>
            <person name="Choi J.H."/>
            <person name="Kikuchi A."/>
            <person name="Pumkaeo P."/>
            <person name="Hirai H."/>
            <person name="Tokuyama S."/>
            <person name="Kawagishi H."/>
        </authorList>
    </citation>
    <scope>NUCLEOTIDE SEQUENCE</scope>
    <source>
        <strain evidence="5">CH-1</strain>
    </source>
</reference>
<dbReference type="GO" id="GO:0000976">
    <property type="term" value="F:transcription cis-regulatory region binding"/>
    <property type="evidence" value="ECO:0007669"/>
    <property type="project" value="TreeGrafter"/>
</dbReference>
<dbReference type="GO" id="GO:0005829">
    <property type="term" value="C:cytosol"/>
    <property type="evidence" value="ECO:0007669"/>
    <property type="project" value="TreeGrafter"/>
</dbReference>
<keyword evidence="1" id="KW-0805">Transcription regulation</keyword>
<dbReference type="GO" id="GO:0003700">
    <property type="term" value="F:DNA-binding transcription factor activity"/>
    <property type="evidence" value="ECO:0007669"/>
    <property type="project" value="InterPro"/>
</dbReference>
<name>A0A250L9Z4_9BURK</name>
<reference evidence="5" key="2">
    <citation type="journal article" date="2017" name="Genome Announc.">
        <title>High-Quality Draft Genome Sequence of Burkholderia contaminans CH-1, a Gram-Negative Bacterium That Metabolizes 2-Azahypoxanthine, a Plant Growth-Regulating Compound.</title>
        <authorList>
            <person name="Choi J.-H."/>
            <person name="Sugiura H."/>
            <person name="Moriuchi R."/>
            <person name="Kawagishi H."/>
            <person name="Dohra H."/>
        </authorList>
    </citation>
    <scope>NUCLEOTIDE SEQUENCE</scope>
    <source>
        <strain evidence="5">CH-1</strain>
    </source>
</reference>
<accession>A0A250L9Z4</accession>
<feature type="domain" description="HTH araC/xylS-type" evidence="4">
    <location>
        <begin position="1"/>
        <end position="54"/>
    </location>
</feature>
<gene>
    <name evidence="5" type="ORF">BCCH1_27960</name>
</gene>
<dbReference type="RefSeq" id="WP_217490221.1">
    <property type="nucleotide sequence ID" value="NZ_AP018357.1"/>
</dbReference>
<dbReference type="GeneID" id="93188856"/>